<dbReference type="AlphaFoldDB" id="A0A6C0GSC1"/>
<dbReference type="Proteomes" id="UP000480178">
    <property type="component" value="Chromosome"/>
</dbReference>
<gene>
    <name evidence="2" type="ORF">GXP67_28795</name>
</gene>
<dbReference type="InterPro" id="IPR034660">
    <property type="entry name" value="DinB/YfiT-like"/>
</dbReference>
<name>A0A6C0GSC1_9BACT</name>
<dbReference type="GO" id="GO:0016853">
    <property type="term" value="F:isomerase activity"/>
    <property type="evidence" value="ECO:0007669"/>
    <property type="project" value="UniProtKB-KW"/>
</dbReference>
<protein>
    <submittedName>
        <fullName evidence="2">Maleylpyruvate isomerase family protein</fullName>
    </submittedName>
</protein>
<proteinExistence type="predicted"/>
<dbReference type="InterPro" id="IPR024344">
    <property type="entry name" value="MDMPI_metal-binding"/>
</dbReference>
<evidence type="ECO:0000259" key="1">
    <source>
        <dbReference type="Pfam" id="PF11716"/>
    </source>
</evidence>
<dbReference type="Gene3D" id="1.20.120.450">
    <property type="entry name" value="dinb family like domain"/>
    <property type="match status" value="1"/>
</dbReference>
<feature type="domain" description="Mycothiol-dependent maleylpyruvate isomerase metal-binding" evidence="1">
    <location>
        <begin position="17"/>
        <end position="158"/>
    </location>
</feature>
<dbReference type="EMBL" id="CP048222">
    <property type="protein sequence ID" value="QHT70370.1"/>
    <property type="molecule type" value="Genomic_DNA"/>
</dbReference>
<dbReference type="Pfam" id="PF11716">
    <property type="entry name" value="MDMPI_N"/>
    <property type="match status" value="1"/>
</dbReference>
<reference evidence="2 3" key="1">
    <citation type="submission" date="2020-01" db="EMBL/GenBank/DDBJ databases">
        <authorList>
            <person name="Kim M.K."/>
        </authorList>
    </citation>
    <scope>NUCLEOTIDE SEQUENCE [LARGE SCALE GENOMIC DNA]</scope>
    <source>
        <strain evidence="2 3">172606-1</strain>
    </source>
</reference>
<keyword evidence="2" id="KW-0670">Pyruvate</keyword>
<dbReference type="SUPFAM" id="SSF109854">
    <property type="entry name" value="DinB/YfiT-like putative metalloenzymes"/>
    <property type="match status" value="1"/>
</dbReference>
<sequence length="278" mass="31871">MQKAGPIFTLDLFPVIDRKLTEVLRSLCREDWEKQTIAPLWKVKDIAAHLLDGNIRGVSMSRDNYFGVSPGEIHSYQDLVGFLNKLNADWVQAAKRISPELMISLLDLTANAYYEHARTLDPFGEAIFSVGWAGEQTSPNWFHIAREYTEKWHHQQQVRLAVGQEAELLQTPLYFPFLDTSMRALPYHYRSVAGQKDEVIQFTVSGGNGSWYLWHNGETWELLTSCTIPPVCEILLDKEKAWQIFTKGLKADQARPYVQIQGKQTYGEHIFHMLAVMA</sequence>
<keyword evidence="2" id="KW-0413">Isomerase</keyword>
<organism evidence="2 3">
    <name type="scientific">Rhodocytophaga rosea</name>
    <dbReference type="NCBI Taxonomy" id="2704465"/>
    <lineage>
        <taxon>Bacteria</taxon>
        <taxon>Pseudomonadati</taxon>
        <taxon>Bacteroidota</taxon>
        <taxon>Cytophagia</taxon>
        <taxon>Cytophagales</taxon>
        <taxon>Rhodocytophagaceae</taxon>
        <taxon>Rhodocytophaga</taxon>
    </lineage>
</organism>
<dbReference type="RefSeq" id="WP_162446349.1">
    <property type="nucleotide sequence ID" value="NZ_CP048222.1"/>
</dbReference>
<keyword evidence="3" id="KW-1185">Reference proteome</keyword>
<accession>A0A6C0GSC1</accession>
<evidence type="ECO:0000313" key="2">
    <source>
        <dbReference type="EMBL" id="QHT70370.1"/>
    </source>
</evidence>
<evidence type="ECO:0000313" key="3">
    <source>
        <dbReference type="Proteomes" id="UP000480178"/>
    </source>
</evidence>
<dbReference type="KEGG" id="rhoz:GXP67_28795"/>
<dbReference type="GO" id="GO:0046872">
    <property type="term" value="F:metal ion binding"/>
    <property type="evidence" value="ECO:0007669"/>
    <property type="project" value="InterPro"/>
</dbReference>